<dbReference type="Pfam" id="PF04542">
    <property type="entry name" value="Sigma70_r2"/>
    <property type="match status" value="1"/>
</dbReference>
<dbReference type="GO" id="GO:0006950">
    <property type="term" value="P:response to stress"/>
    <property type="evidence" value="ECO:0007669"/>
    <property type="project" value="UniProtKB-ARBA"/>
</dbReference>
<comment type="similarity">
    <text evidence="1 6">Belongs to the sigma-70 factor family. ECF subfamily.</text>
</comment>
<dbReference type="InterPro" id="IPR013249">
    <property type="entry name" value="RNA_pol_sigma70_r4_t2"/>
</dbReference>
<keyword evidence="2 6" id="KW-0805">Transcription regulation</keyword>
<dbReference type="RefSeq" id="WP_229049840.1">
    <property type="nucleotide sequence ID" value="NZ_BJMH01000001.1"/>
</dbReference>
<evidence type="ECO:0000256" key="4">
    <source>
        <dbReference type="ARBA" id="ARBA00023125"/>
    </source>
</evidence>
<sequence>MEQLVDDHLYRVYRLCCWLVQDRLVAEDITQEVFLRAYQHLPNFRGDSKVETWLYRIAVNECKRYRRSWSFRNLFYQADPLVPGFTELEEEVMQKEEWRQLVTTVSKLPYRHRQMLILCYFEELSAEEIAEVLGISTGAVYTRLHRAREKLKALLLKEGEDWT</sequence>
<dbReference type="AlphaFoldDB" id="A0A4Y3PH59"/>
<dbReference type="GO" id="GO:0006352">
    <property type="term" value="P:DNA-templated transcription initiation"/>
    <property type="evidence" value="ECO:0007669"/>
    <property type="project" value="InterPro"/>
</dbReference>
<accession>A0A4Y3PH59</accession>
<dbReference type="CDD" id="cd06171">
    <property type="entry name" value="Sigma70_r4"/>
    <property type="match status" value="1"/>
</dbReference>
<dbReference type="InterPro" id="IPR039425">
    <property type="entry name" value="RNA_pol_sigma-70-like"/>
</dbReference>
<dbReference type="Gene3D" id="1.10.10.10">
    <property type="entry name" value="Winged helix-like DNA-binding domain superfamily/Winged helix DNA-binding domain"/>
    <property type="match status" value="1"/>
</dbReference>
<evidence type="ECO:0000313" key="10">
    <source>
        <dbReference type="Proteomes" id="UP000316882"/>
    </source>
</evidence>
<evidence type="ECO:0000256" key="3">
    <source>
        <dbReference type="ARBA" id="ARBA00023082"/>
    </source>
</evidence>
<comment type="caution">
    <text evidence="9">The sequence shown here is derived from an EMBL/GenBank/DDBJ whole genome shotgun (WGS) entry which is preliminary data.</text>
</comment>
<keyword evidence="4 6" id="KW-0238">DNA-binding</keyword>
<dbReference type="PANTHER" id="PTHR43133:SF60">
    <property type="entry name" value="RNA POLYMERASE SIGMA FACTOR SIGV"/>
    <property type="match status" value="1"/>
</dbReference>
<dbReference type="SUPFAM" id="SSF88659">
    <property type="entry name" value="Sigma3 and sigma4 domains of RNA polymerase sigma factors"/>
    <property type="match status" value="1"/>
</dbReference>
<dbReference type="InterPro" id="IPR014284">
    <property type="entry name" value="RNA_pol_sigma-70_dom"/>
</dbReference>
<evidence type="ECO:0000256" key="1">
    <source>
        <dbReference type="ARBA" id="ARBA00010641"/>
    </source>
</evidence>
<dbReference type="PANTHER" id="PTHR43133">
    <property type="entry name" value="RNA POLYMERASE ECF-TYPE SIGMA FACTO"/>
    <property type="match status" value="1"/>
</dbReference>
<dbReference type="NCBIfam" id="TIGR02937">
    <property type="entry name" value="sigma70-ECF"/>
    <property type="match status" value="1"/>
</dbReference>
<feature type="domain" description="RNA polymerase sigma-70 region 2" evidence="7">
    <location>
        <begin position="4"/>
        <end position="68"/>
    </location>
</feature>
<reference evidence="9 10" key="1">
    <citation type="submission" date="2019-06" db="EMBL/GenBank/DDBJ databases">
        <title>Whole genome shotgun sequence of Brevibacillus parabrevis NBRC 12334.</title>
        <authorList>
            <person name="Hosoyama A."/>
            <person name="Uohara A."/>
            <person name="Ohji S."/>
            <person name="Ichikawa N."/>
        </authorList>
    </citation>
    <scope>NUCLEOTIDE SEQUENCE [LARGE SCALE GENOMIC DNA]</scope>
    <source>
        <strain evidence="9 10">NBRC 12334</strain>
    </source>
</reference>
<dbReference type="InterPro" id="IPR013325">
    <property type="entry name" value="RNA_pol_sigma_r2"/>
</dbReference>
<dbReference type="Proteomes" id="UP000316882">
    <property type="component" value="Unassembled WGS sequence"/>
</dbReference>
<dbReference type="InterPro" id="IPR013324">
    <property type="entry name" value="RNA_pol_sigma_r3/r4-like"/>
</dbReference>
<keyword evidence="3 6" id="KW-0731">Sigma factor</keyword>
<dbReference type="Pfam" id="PF08281">
    <property type="entry name" value="Sigma70_r4_2"/>
    <property type="match status" value="1"/>
</dbReference>
<dbReference type="InterPro" id="IPR007627">
    <property type="entry name" value="RNA_pol_sigma70_r2"/>
</dbReference>
<dbReference type="InterPro" id="IPR000838">
    <property type="entry name" value="RNA_pol_sigma70_ECF_CS"/>
</dbReference>
<dbReference type="PROSITE" id="PS01063">
    <property type="entry name" value="SIGMA70_ECF"/>
    <property type="match status" value="1"/>
</dbReference>
<dbReference type="InterPro" id="IPR036388">
    <property type="entry name" value="WH-like_DNA-bd_sf"/>
</dbReference>
<evidence type="ECO:0000313" key="9">
    <source>
        <dbReference type="EMBL" id="GEB30539.1"/>
    </source>
</evidence>
<dbReference type="GO" id="GO:0003677">
    <property type="term" value="F:DNA binding"/>
    <property type="evidence" value="ECO:0007669"/>
    <property type="project" value="UniProtKB-KW"/>
</dbReference>
<dbReference type="Gene3D" id="1.10.1740.10">
    <property type="match status" value="1"/>
</dbReference>
<keyword evidence="5 6" id="KW-0804">Transcription</keyword>
<organism evidence="9 10">
    <name type="scientific">Brevibacillus parabrevis</name>
    <dbReference type="NCBI Taxonomy" id="54914"/>
    <lineage>
        <taxon>Bacteria</taxon>
        <taxon>Bacillati</taxon>
        <taxon>Bacillota</taxon>
        <taxon>Bacilli</taxon>
        <taxon>Bacillales</taxon>
        <taxon>Paenibacillaceae</taxon>
        <taxon>Brevibacillus</taxon>
    </lineage>
</organism>
<feature type="domain" description="RNA polymerase sigma factor 70 region 4 type 2" evidence="8">
    <location>
        <begin position="99"/>
        <end position="151"/>
    </location>
</feature>
<proteinExistence type="inferred from homology"/>
<gene>
    <name evidence="9" type="ORF">BPA01_01190</name>
</gene>
<dbReference type="GO" id="GO:0016987">
    <property type="term" value="F:sigma factor activity"/>
    <property type="evidence" value="ECO:0007669"/>
    <property type="project" value="UniProtKB-KW"/>
</dbReference>
<evidence type="ECO:0000256" key="2">
    <source>
        <dbReference type="ARBA" id="ARBA00023015"/>
    </source>
</evidence>
<protein>
    <recommendedName>
        <fullName evidence="6">RNA polymerase sigma factor</fullName>
    </recommendedName>
</protein>
<evidence type="ECO:0000259" key="8">
    <source>
        <dbReference type="Pfam" id="PF08281"/>
    </source>
</evidence>
<dbReference type="SUPFAM" id="SSF88946">
    <property type="entry name" value="Sigma2 domain of RNA polymerase sigma factors"/>
    <property type="match status" value="1"/>
</dbReference>
<evidence type="ECO:0000259" key="7">
    <source>
        <dbReference type="Pfam" id="PF04542"/>
    </source>
</evidence>
<keyword evidence="10" id="KW-1185">Reference proteome</keyword>
<dbReference type="EMBL" id="BJMH01000001">
    <property type="protein sequence ID" value="GEB30539.1"/>
    <property type="molecule type" value="Genomic_DNA"/>
</dbReference>
<evidence type="ECO:0000256" key="6">
    <source>
        <dbReference type="RuleBase" id="RU000716"/>
    </source>
</evidence>
<name>A0A4Y3PH59_BREPA</name>
<evidence type="ECO:0000256" key="5">
    <source>
        <dbReference type="ARBA" id="ARBA00023163"/>
    </source>
</evidence>